<feature type="zinc finger region" description="C4-type" evidence="13">
    <location>
        <begin position="40"/>
        <end position="62"/>
    </location>
</feature>
<dbReference type="PANTHER" id="PTHR42995:SF5">
    <property type="entry name" value="ACETYL-COENZYME A CARBOXYLASE CARBOXYL TRANSFERASE SUBUNIT BETA, CHLOROPLASTIC"/>
    <property type="match status" value="1"/>
</dbReference>
<evidence type="ECO:0000256" key="8">
    <source>
        <dbReference type="ARBA" id="ARBA00022833"/>
    </source>
</evidence>
<dbReference type="RefSeq" id="WP_212508417.1">
    <property type="nucleotide sequence ID" value="NZ_CP060696.1"/>
</dbReference>
<feature type="domain" description="CoA carboxyltransferase N-terminal" evidence="14">
    <location>
        <begin position="36"/>
        <end position="291"/>
    </location>
</feature>
<evidence type="ECO:0000313" key="16">
    <source>
        <dbReference type="Proteomes" id="UP000516046"/>
    </source>
</evidence>
<comment type="pathway">
    <text evidence="13">Lipid metabolism; malonyl-CoA biosynthesis; malonyl-CoA from acetyl-CoA: step 1/1.</text>
</comment>
<dbReference type="PANTHER" id="PTHR42995">
    <property type="entry name" value="ACETYL-COENZYME A CARBOXYLASE CARBOXYL TRANSFERASE SUBUNIT BETA, CHLOROPLASTIC"/>
    <property type="match status" value="1"/>
</dbReference>
<dbReference type="Proteomes" id="UP000516046">
    <property type="component" value="Chromosome"/>
</dbReference>
<dbReference type="AlphaFoldDB" id="A0A7G9WKZ0"/>
<dbReference type="InterPro" id="IPR029045">
    <property type="entry name" value="ClpP/crotonase-like_dom_sf"/>
</dbReference>
<comment type="similarity">
    <text evidence="13">Belongs to the AccD/PCCB family.</text>
</comment>
<evidence type="ECO:0000256" key="7">
    <source>
        <dbReference type="ARBA" id="ARBA00022832"/>
    </source>
</evidence>
<reference evidence="15 16" key="1">
    <citation type="submission" date="2020-08" db="EMBL/GenBank/DDBJ databases">
        <authorList>
            <person name="Ren C."/>
            <person name="Gu Y."/>
            <person name="Xu Y."/>
        </authorList>
    </citation>
    <scope>NUCLEOTIDE SEQUENCE [LARGE SCALE GENOMIC DNA]</scope>
    <source>
        <strain evidence="15 16">LBM18003</strain>
    </source>
</reference>
<dbReference type="InterPro" id="IPR000438">
    <property type="entry name" value="Acetyl_CoA_COase_Trfase_b_su"/>
</dbReference>
<dbReference type="Pfam" id="PF01039">
    <property type="entry name" value="Carboxyl_trans"/>
    <property type="match status" value="1"/>
</dbReference>
<dbReference type="GO" id="GO:0016743">
    <property type="term" value="F:carboxyl- or carbamoyltransferase activity"/>
    <property type="evidence" value="ECO:0007669"/>
    <property type="project" value="UniProtKB-UniRule"/>
</dbReference>
<sequence>MLKRANFKPSRNQLENIDVATAGSGVSEQPQIPDQLCVKCPGCGKMIFTDDVKKNSSVCPDCGYHFKIPARRRLFTLCDDDSFTEWDASLFSKDFLNFPGYAVKLKSSRLNSRENEAVVSGCGKIENSPCALFAMDSRFMMGSMGSVVGEKITRVFERATEQHLPVIGFTLSGGARMQEGTISLMQMAKTSGAVKRHSDAGLLYITVLTNPTTGGVTASFAMEGDILLSEPAALIAFAGPRVIEQTMRQKLPKGFQSAEFLLEKGFLDAVIPRTDMRVVLSQLLKLHEQEG</sequence>
<name>A0A7G9WKZ0_9FIRM</name>
<dbReference type="Gene3D" id="3.90.226.10">
    <property type="entry name" value="2-enoyl-CoA Hydratase, Chain A, domain 1"/>
    <property type="match status" value="1"/>
</dbReference>
<keyword evidence="6 13" id="KW-0863">Zinc-finger</keyword>
<evidence type="ECO:0000256" key="11">
    <source>
        <dbReference type="ARBA" id="ARBA00023160"/>
    </source>
</evidence>
<dbReference type="GO" id="GO:0005524">
    <property type="term" value="F:ATP binding"/>
    <property type="evidence" value="ECO:0007669"/>
    <property type="project" value="UniProtKB-KW"/>
</dbReference>
<dbReference type="GO" id="GO:0006633">
    <property type="term" value="P:fatty acid biosynthetic process"/>
    <property type="evidence" value="ECO:0007669"/>
    <property type="project" value="UniProtKB-KW"/>
</dbReference>
<protein>
    <recommendedName>
        <fullName evidence="13">Acetyl-coenzyme A carboxylase carboxyl transferase subunit beta</fullName>
        <shortName evidence="13">ACCase subunit beta</shortName>
        <shortName evidence="13">Acetyl-CoA carboxylase carboxyltransferase subunit beta</shortName>
        <ecNumber evidence="13">2.1.3.15</ecNumber>
    </recommendedName>
</protein>
<evidence type="ECO:0000256" key="1">
    <source>
        <dbReference type="ARBA" id="ARBA00004496"/>
    </source>
</evidence>
<evidence type="ECO:0000256" key="3">
    <source>
        <dbReference type="ARBA" id="ARBA00022679"/>
    </source>
</evidence>
<organism evidence="15 16">
    <name type="scientific">Caproicibacterium amylolyticum</name>
    <dbReference type="NCBI Taxonomy" id="2766537"/>
    <lineage>
        <taxon>Bacteria</taxon>
        <taxon>Bacillati</taxon>
        <taxon>Bacillota</taxon>
        <taxon>Clostridia</taxon>
        <taxon>Eubacteriales</taxon>
        <taxon>Oscillospiraceae</taxon>
        <taxon>Caproicibacterium</taxon>
    </lineage>
</organism>
<keyword evidence="7 13" id="KW-0276">Fatty acid metabolism</keyword>
<evidence type="ECO:0000256" key="13">
    <source>
        <dbReference type="HAMAP-Rule" id="MF_01395"/>
    </source>
</evidence>
<keyword evidence="11 13" id="KW-0275">Fatty acid biosynthesis</keyword>
<comment type="subcellular location">
    <subcellularLocation>
        <location evidence="1 13">Cytoplasm</location>
    </subcellularLocation>
</comment>
<evidence type="ECO:0000256" key="9">
    <source>
        <dbReference type="ARBA" id="ARBA00022840"/>
    </source>
</evidence>
<dbReference type="UniPathway" id="UPA00655">
    <property type="reaction ID" value="UER00711"/>
</dbReference>
<evidence type="ECO:0000256" key="4">
    <source>
        <dbReference type="ARBA" id="ARBA00022723"/>
    </source>
</evidence>
<dbReference type="PRINTS" id="PR01070">
    <property type="entry name" value="ACCCTRFRASEB"/>
</dbReference>
<keyword evidence="2 13" id="KW-0444">Lipid biosynthesis</keyword>
<keyword evidence="8 13" id="KW-0862">Zinc</keyword>
<feature type="binding site" evidence="13">
    <location>
        <position position="59"/>
    </location>
    <ligand>
        <name>Zn(2+)</name>
        <dbReference type="ChEBI" id="CHEBI:29105"/>
    </ligand>
</feature>
<evidence type="ECO:0000256" key="12">
    <source>
        <dbReference type="ARBA" id="ARBA00025280"/>
    </source>
</evidence>
<proteinExistence type="inferred from homology"/>
<feature type="binding site" evidence="13">
    <location>
        <position position="62"/>
    </location>
    <ligand>
        <name>Zn(2+)</name>
        <dbReference type="ChEBI" id="CHEBI:29105"/>
    </ligand>
</feature>
<comment type="function">
    <text evidence="12 13">Component of the acetyl coenzyme A carboxylase (ACC) complex. Biotin carboxylase (BC) catalyzes the carboxylation of biotin on its carrier protein (BCCP) and then the CO(2) group is transferred by the transcarboxylase to acetyl-CoA to form malonyl-CoA.</text>
</comment>
<keyword evidence="5 13" id="KW-0547">Nucleotide-binding</keyword>
<gene>
    <name evidence="13" type="primary">accD</name>
    <name evidence="15" type="ORF">H6X83_07080</name>
</gene>
<dbReference type="PROSITE" id="PS50980">
    <property type="entry name" value="COA_CT_NTER"/>
    <property type="match status" value="1"/>
</dbReference>
<dbReference type="GO" id="GO:2001295">
    <property type="term" value="P:malonyl-CoA biosynthetic process"/>
    <property type="evidence" value="ECO:0007669"/>
    <property type="project" value="UniProtKB-UniRule"/>
</dbReference>
<evidence type="ECO:0000256" key="10">
    <source>
        <dbReference type="ARBA" id="ARBA00023098"/>
    </source>
</evidence>
<accession>A0A7G9WKZ0</accession>
<keyword evidence="16" id="KW-1185">Reference proteome</keyword>
<keyword evidence="13" id="KW-0963">Cytoplasm</keyword>
<keyword evidence="10 13" id="KW-0443">Lipid metabolism</keyword>
<keyword evidence="15" id="KW-0436">Ligase</keyword>
<evidence type="ECO:0000256" key="2">
    <source>
        <dbReference type="ARBA" id="ARBA00022516"/>
    </source>
</evidence>
<evidence type="ECO:0000313" key="15">
    <source>
        <dbReference type="EMBL" id="QNO19352.1"/>
    </source>
</evidence>
<dbReference type="EC" id="2.1.3.15" evidence="13"/>
<keyword evidence="3 13" id="KW-0808">Transferase</keyword>
<dbReference type="GO" id="GO:0003989">
    <property type="term" value="F:acetyl-CoA carboxylase activity"/>
    <property type="evidence" value="ECO:0007669"/>
    <property type="project" value="InterPro"/>
</dbReference>
<dbReference type="SUPFAM" id="SSF52096">
    <property type="entry name" value="ClpP/crotonase"/>
    <property type="match status" value="1"/>
</dbReference>
<feature type="binding site" evidence="13">
    <location>
        <position position="43"/>
    </location>
    <ligand>
        <name>Zn(2+)</name>
        <dbReference type="ChEBI" id="CHEBI:29105"/>
    </ligand>
</feature>
<evidence type="ECO:0000256" key="6">
    <source>
        <dbReference type="ARBA" id="ARBA00022771"/>
    </source>
</evidence>
<keyword evidence="4 13" id="KW-0479">Metal-binding</keyword>
<comment type="subunit">
    <text evidence="13">Acetyl-CoA carboxylase is a heterohexamer composed of biotin carboxyl carrier protein (AccB), biotin carboxylase (AccC) and two subunits each of ACCase subunit alpha (AccA) and ACCase subunit beta (AccD).</text>
</comment>
<dbReference type="GO" id="GO:0008270">
    <property type="term" value="F:zinc ion binding"/>
    <property type="evidence" value="ECO:0007669"/>
    <property type="project" value="UniProtKB-UniRule"/>
</dbReference>
<evidence type="ECO:0000259" key="14">
    <source>
        <dbReference type="PROSITE" id="PS50980"/>
    </source>
</evidence>
<keyword evidence="9 13" id="KW-0067">ATP-binding</keyword>
<dbReference type="KEGG" id="caml:H6X83_07080"/>
<evidence type="ECO:0000256" key="5">
    <source>
        <dbReference type="ARBA" id="ARBA00022741"/>
    </source>
</evidence>
<dbReference type="HAMAP" id="MF_01395">
    <property type="entry name" value="AcetylCoA_CT_beta"/>
    <property type="match status" value="1"/>
</dbReference>
<comment type="catalytic activity">
    <reaction evidence="13">
        <text>N(6)-carboxybiotinyl-L-lysyl-[protein] + acetyl-CoA = N(6)-biotinyl-L-lysyl-[protein] + malonyl-CoA</text>
        <dbReference type="Rhea" id="RHEA:54728"/>
        <dbReference type="Rhea" id="RHEA-COMP:10505"/>
        <dbReference type="Rhea" id="RHEA-COMP:10506"/>
        <dbReference type="ChEBI" id="CHEBI:57288"/>
        <dbReference type="ChEBI" id="CHEBI:57384"/>
        <dbReference type="ChEBI" id="CHEBI:83144"/>
        <dbReference type="ChEBI" id="CHEBI:83145"/>
        <dbReference type="EC" id="2.1.3.15"/>
    </reaction>
</comment>
<dbReference type="EMBL" id="CP060696">
    <property type="protein sequence ID" value="QNO19352.1"/>
    <property type="molecule type" value="Genomic_DNA"/>
</dbReference>
<dbReference type="NCBIfam" id="TIGR00515">
    <property type="entry name" value="accD"/>
    <property type="match status" value="1"/>
</dbReference>
<dbReference type="GO" id="GO:0009317">
    <property type="term" value="C:acetyl-CoA carboxylase complex"/>
    <property type="evidence" value="ECO:0007669"/>
    <property type="project" value="InterPro"/>
</dbReference>
<feature type="binding site" evidence="13">
    <location>
        <position position="40"/>
    </location>
    <ligand>
        <name>Zn(2+)</name>
        <dbReference type="ChEBI" id="CHEBI:29105"/>
    </ligand>
</feature>
<dbReference type="Pfam" id="PF17848">
    <property type="entry name" value="Zn_ribbon_ACC"/>
    <property type="match status" value="1"/>
</dbReference>
<dbReference type="InterPro" id="IPR011762">
    <property type="entry name" value="COA_CT_N"/>
</dbReference>
<dbReference type="InterPro" id="IPR034733">
    <property type="entry name" value="AcCoA_carboxyl_beta"/>
</dbReference>
<dbReference type="InterPro" id="IPR041010">
    <property type="entry name" value="Znf-ACC"/>
</dbReference>
<comment type="cofactor">
    <cofactor evidence="13">
        <name>Zn(2+)</name>
        <dbReference type="ChEBI" id="CHEBI:29105"/>
    </cofactor>
    <text evidence="13">Binds 1 zinc ion per subunit.</text>
</comment>